<accession>A0ACC3C915</accession>
<evidence type="ECO:0000313" key="2">
    <source>
        <dbReference type="Proteomes" id="UP000798662"/>
    </source>
</evidence>
<proteinExistence type="predicted"/>
<protein>
    <submittedName>
        <fullName evidence="1">Uncharacterized protein</fullName>
    </submittedName>
</protein>
<name>A0ACC3C915_PYRYE</name>
<sequence length="71" mass="7726">MTTITATGTNHAVARQGRHRLQRSGVEGFIFGCVALIRISVTARIYNFRAGMSILVVTHISSDVRIVADVL</sequence>
<dbReference type="EMBL" id="CM020619">
    <property type="protein sequence ID" value="KAK1866292.1"/>
    <property type="molecule type" value="Genomic_DNA"/>
</dbReference>
<keyword evidence="2" id="KW-1185">Reference proteome</keyword>
<comment type="caution">
    <text evidence="1">The sequence shown here is derived from an EMBL/GenBank/DDBJ whole genome shotgun (WGS) entry which is preliminary data.</text>
</comment>
<organism evidence="1 2">
    <name type="scientific">Pyropia yezoensis</name>
    <name type="common">Susabi-nori</name>
    <name type="synonym">Porphyra yezoensis</name>
    <dbReference type="NCBI Taxonomy" id="2788"/>
    <lineage>
        <taxon>Eukaryota</taxon>
        <taxon>Rhodophyta</taxon>
        <taxon>Bangiophyceae</taxon>
        <taxon>Bangiales</taxon>
        <taxon>Bangiaceae</taxon>
        <taxon>Pyropia</taxon>
    </lineage>
</organism>
<evidence type="ECO:0000313" key="1">
    <source>
        <dbReference type="EMBL" id="KAK1866292.1"/>
    </source>
</evidence>
<dbReference type="Proteomes" id="UP000798662">
    <property type="component" value="Chromosome 2"/>
</dbReference>
<gene>
    <name evidence="1" type="ORF">I4F81_008812</name>
</gene>
<reference evidence="1" key="1">
    <citation type="submission" date="2019-11" db="EMBL/GenBank/DDBJ databases">
        <title>Nori genome reveals adaptations in red seaweeds to the harsh intertidal environment.</title>
        <authorList>
            <person name="Wang D."/>
            <person name="Mao Y."/>
        </authorList>
    </citation>
    <scope>NUCLEOTIDE SEQUENCE</scope>
    <source>
        <tissue evidence="1">Gametophyte</tissue>
    </source>
</reference>